<dbReference type="InterPro" id="IPR042115">
    <property type="entry name" value="PriA_3primeBD_sf"/>
</dbReference>
<keyword evidence="1 12" id="KW-0639">Primosome</keyword>
<dbReference type="PROSITE" id="PS51194">
    <property type="entry name" value="HELICASE_CTER"/>
    <property type="match status" value="1"/>
</dbReference>
<keyword evidence="8 12" id="KW-0067">ATP-binding</keyword>
<evidence type="ECO:0000256" key="3">
    <source>
        <dbReference type="ARBA" id="ARBA00022723"/>
    </source>
</evidence>
<dbReference type="Pfam" id="PF18319">
    <property type="entry name" value="Zn_ribbon_PriA"/>
    <property type="match status" value="1"/>
</dbReference>
<comment type="catalytic activity">
    <reaction evidence="12">
        <text>Couples ATP hydrolysis with the unwinding of duplex DNA by translocating in the 3'-5' direction.</text>
        <dbReference type="EC" id="5.6.2.4"/>
    </reaction>
</comment>
<dbReference type="AlphaFoldDB" id="R1AXC3"/>
<proteinExistence type="inferred from homology"/>
<evidence type="ECO:0000256" key="7">
    <source>
        <dbReference type="ARBA" id="ARBA00022833"/>
    </source>
</evidence>
<evidence type="ECO:0000256" key="1">
    <source>
        <dbReference type="ARBA" id="ARBA00022515"/>
    </source>
</evidence>
<feature type="binding site" evidence="12">
    <location>
        <position position="526"/>
    </location>
    <ligand>
        <name>Zn(2+)</name>
        <dbReference type="ChEBI" id="CHEBI:29105"/>
        <label>1</label>
    </ligand>
</feature>
<dbReference type="Proteomes" id="UP000013378">
    <property type="component" value="Unassembled WGS sequence"/>
</dbReference>
<dbReference type="CDD" id="cd17929">
    <property type="entry name" value="DEXHc_priA"/>
    <property type="match status" value="1"/>
</dbReference>
<accession>R1AXC3</accession>
<evidence type="ECO:0000256" key="6">
    <source>
        <dbReference type="ARBA" id="ARBA00022806"/>
    </source>
</evidence>
<comment type="caution">
    <text evidence="15">The sequence shown here is derived from an EMBL/GenBank/DDBJ whole genome shotgun (WGS) entry which is preliminary data.</text>
</comment>
<feature type="binding site" evidence="12">
    <location>
        <position position="566"/>
    </location>
    <ligand>
        <name>Zn(2+)</name>
        <dbReference type="ChEBI" id="CHEBI:29105"/>
        <label>1</label>
    </ligand>
</feature>
<organism evidence="15 16">
    <name type="scientific">Caldisalinibacter kiritimatiensis</name>
    <dbReference type="NCBI Taxonomy" id="1304284"/>
    <lineage>
        <taxon>Bacteria</taxon>
        <taxon>Bacillati</taxon>
        <taxon>Bacillota</taxon>
        <taxon>Tissierellia</taxon>
        <taxon>Tissierellales</taxon>
        <taxon>Thermohalobacteraceae</taxon>
        <taxon>Caldisalinibacter</taxon>
    </lineage>
</organism>
<dbReference type="PATRIC" id="fig|1304284.3.peg.655"/>
<comment type="similarity">
    <text evidence="12">Belongs to the helicase family. PriA subfamily.</text>
</comment>
<evidence type="ECO:0000313" key="16">
    <source>
        <dbReference type="Proteomes" id="UP000013378"/>
    </source>
</evidence>
<dbReference type="HAMAP" id="MF_00983">
    <property type="entry name" value="PriA"/>
    <property type="match status" value="1"/>
</dbReference>
<evidence type="ECO:0000256" key="11">
    <source>
        <dbReference type="ARBA" id="ARBA00048988"/>
    </source>
</evidence>
<dbReference type="CDD" id="cd18804">
    <property type="entry name" value="SF2_C_priA"/>
    <property type="match status" value="1"/>
</dbReference>
<dbReference type="GO" id="GO:0005524">
    <property type="term" value="F:ATP binding"/>
    <property type="evidence" value="ECO:0007669"/>
    <property type="project" value="UniProtKB-UniRule"/>
</dbReference>
<feature type="domain" description="Helicase ATP-binding" evidence="13">
    <location>
        <begin position="298"/>
        <end position="464"/>
    </location>
</feature>
<comment type="catalytic activity">
    <reaction evidence="11 12">
        <text>ATP + H2O = ADP + phosphate + H(+)</text>
        <dbReference type="Rhea" id="RHEA:13065"/>
        <dbReference type="ChEBI" id="CHEBI:15377"/>
        <dbReference type="ChEBI" id="CHEBI:15378"/>
        <dbReference type="ChEBI" id="CHEBI:30616"/>
        <dbReference type="ChEBI" id="CHEBI:43474"/>
        <dbReference type="ChEBI" id="CHEBI:456216"/>
        <dbReference type="EC" id="5.6.2.4"/>
    </reaction>
</comment>
<comment type="cofactor">
    <cofactor evidence="12">
        <name>Zn(2+)</name>
        <dbReference type="ChEBI" id="CHEBI:29105"/>
    </cofactor>
    <text evidence="12">Binds 2 zinc ions per subunit.</text>
</comment>
<dbReference type="Gene3D" id="3.40.50.300">
    <property type="entry name" value="P-loop containing nucleotide triphosphate hydrolases"/>
    <property type="match status" value="2"/>
</dbReference>
<evidence type="ECO:0000259" key="14">
    <source>
        <dbReference type="PROSITE" id="PS51194"/>
    </source>
</evidence>
<sequence length="829" mass="95761">MEKKVFAEVIVDNKSTKTDRLYTYIVPDRFENDLKVGMRVLVPFGRGNKKIEGLVVNIKNDINIKVSRLKYIDSLVDNKPILSQEMIKLGLWMKKKYLAQYIDVFKTLMPTGITNKVVKYLKLNENIDECKIQKIKSINQRKIIEYLKHTNKADVNTIKRNLNIKNIISSINSLCEKEIIEMYEEIETEVNKKYQKVVYRKFDADNKNEILKKLNSRAYKQKAVVEFITDIKYIGLKELMIKTNSSLSTIKALRDKGYLSIKDEEVKRNPINNKAIVENKKLQLTNQQKECINTILKNIEKNKCNKFLIHGVTGSGKTEVYLRLIERMLKWNKQAIVLVPEISLTPQTVERFVGRFGDKVAVLHSRLSLGERYDEWRKIKEGKVQIAVGARSAVFAPFDNLGLIVIDEEHENSYKSSMSPKYNTLEVAEKRCKLEGATLILGSATPSIESYYRSLKNELKLLKLTERANKKSLPPIEVVDMRKELDKGNKSIFSEKLLNAIKENLENNKQTILFLNRRGFSTFVSCRKCGYVAKCKQCDISLTYHMNKDLLKCHYCGFTMRTPRICPECGSEYIKYFGVGTEKIEEVVKHLFPTARVERMDVDTTSRKGSHEKILNKVKNGNIDILIGTQMITKGLDFHNVTLVGIIAADMTLNLPDFRAAERTFQLTTQVSGRAGRGEAQGRVILQTYEPEHYSITTSQAHNYVEFYEKEIKIREEFEYPPFTNIINIVVTSKDEKKLYTFTKRLFQHLDKTINNNIKKVEDIELIGPNPAPLSRIKGSYRWQILIKCKNSKIESVKQILEETITSNKFNEYFNLFKISIDINPNSIM</sequence>
<evidence type="ECO:0000256" key="5">
    <source>
        <dbReference type="ARBA" id="ARBA00022801"/>
    </source>
</evidence>
<dbReference type="Gene3D" id="3.40.1440.60">
    <property type="entry name" value="PriA, 3(prime) DNA-binding domain"/>
    <property type="match status" value="1"/>
</dbReference>
<evidence type="ECO:0000259" key="13">
    <source>
        <dbReference type="PROSITE" id="PS51192"/>
    </source>
</evidence>
<dbReference type="InterPro" id="IPR040498">
    <property type="entry name" value="PriA_CRR"/>
</dbReference>
<feature type="domain" description="Helicase C-terminal" evidence="14">
    <location>
        <begin position="561"/>
        <end position="726"/>
    </location>
</feature>
<gene>
    <name evidence="12" type="primary">priA</name>
    <name evidence="15" type="ORF">L21TH_0666</name>
</gene>
<dbReference type="Pfam" id="PF00270">
    <property type="entry name" value="DEAD"/>
    <property type="match status" value="1"/>
</dbReference>
<keyword evidence="6 12" id="KW-0347">Helicase</keyword>
<dbReference type="OrthoDB" id="9759544at2"/>
<keyword evidence="16" id="KW-1185">Reference proteome</keyword>
<dbReference type="PANTHER" id="PTHR30580:SF0">
    <property type="entry name" value="PRIMOSOMAL PROTEIN N"/>
    <property type="match status" value="1"/>
</dbReference>
<dbReference type="GO" id="GO:0043138">
    <property type="term" value="F:3'-5' DNA helicase activity"/>
    <property type="evidence" value="ECO:0007669"/>
    <property type="project" value="UniProtKB-EC"/>
</dbReference>
<dbReference type="EMBL" id="ARZA01000066">
    <property type="protein sequence ID" value="EOD01312.1"/>
    <property type="molecule type" value="Genomic_DNA"/>
</dbReference>
<dbReference type="SMART" id="SM00490">
    <property type="entry name" value="HELICc"/>
    <property type="match status" value="1"/>
</dbReference>
<dbReference type="InterPro" id="IPR014001">
    <property type="entry name" value="Helicase_ATP-bd"/>
</dbReference>
<evidence type="ECO:0000313" key="15">
    <source>
        <dbReference type="EMBL" id="EOD01312.1"/>
    </source>
</evidence>
<dbReference type="Pfam" id="PF18074">
    <property type="entry name" value="PriA_C"/>
    <property type="match status" value="1"/>
</dbReference>
<dbReference type="FunFam" id="3.40.50.300:FF:000489">
    <property type="entry name" value="Primosome assembly protein PriA"/>
    <property type="match status" value="1"/>
</dbReference>
<dbReference type="InterPro" id="IPR011545">
    <property type="entry name" value="DEAD/DEAH_box_helicase_dom"/>
</dbReference>
<dbReference type="InterPro" id="IPR041236">
    <property type="entry name" value="PriA_C"/>
</dbReference>
<dbReference type="InterPro" id="IPR027417">
    <property type="entry name" value="P-loop_NTPase"/>
</dbReference>
<evidence type="ECO:0000256" key="10">
    <source>
        <dbReference type="ARBA" id="ARBA00023235"/>
    </source>
</evidence>
<dbReference type="RefSeq" id="WP_006308910.1">
    <property type="nucleotide sequence ID" value="NZ_ARZA01000066.1"/>
</dbReference>
<evidence type="ECO:0000256" key="2">
    <source>
        <dbReference type="ARBA" id="ARBA00022705"/>
    </source>
</evidence>
<dbReference type="GO" id="GO:0003677">
    <property type="term" value="F:DNA binding"/>
    <property type="evidence" value="ECO:0007669"/>
    <property type="project" value="UniProtKB-UniRule"/>
</dbReference>
<evidence type="ECO:0000256" key="8">
    <source>
        <dbReference type="ARBA" id="ARBA00022840"/>
    </source>
</evidence>
<dbReference type="GO" id="GO:0006270">
    <property type="term" value="P:DNA replication initiation"/>
    <property type="evidence" value="ECO:0007669"/>
    <property type="project" value="TreeGrafter"/>
</dbReference>
<protein>
    <recommendedName>
        <fullName evidence="12">Replication restart protein PriA</fullName>
    </recommendedName>
    <alternativeName>
        <fullName evidence="12">ATP-dependent DNA helicase PriA</fullName>
        <ecNumber evidence="12">5.6.2.4</ecNumber>
    </alternativeName>
    <alternativeName>
        <fullName evidence="12">DNA 3'-5' helicase PriA</fullName>
    </alternativeName>
</protein>
<name>R1AXC3_9FIRM</name>
<dbReference type="InterPro" id="IPR001650">
    <property type="entry name" value="Helicase_C-like"/>
</dbReference>
<dbReference type="GO" id="GO:0006310">
    <property type="term" value="P:DNA recombination"/>
    <property type="evidence" value="ECO:0007669"/>
    <property type="project" value="InterPro"/>
</dbReference>
<dbReference type="Pfam" id="PF00271">
    <property type="entry name" value="Helicase_C"/>
    <property type="match status" value="1"/>
</dbReference>
<keyword evidence="9 12" id="KW-0238">DNA-binding</keyword>
<dbReference type="NCBIfam" id="TIGR00595">
    <property type="entry name" value="priA"/>
    <property type="match status" value="1"/>
</dbReference>
<evidence type="ECO:0000256" key="9">
    <source>
        <dbReference type="ARBA" id="ARBA00023125"/>
    </source>
</evidence>
<dbReference type="PANTHER" id="PTHR30580">
    <property type="entry name" value="PRIMOSOMAL PROTEIN N"/>
    <property type="match status" value="1"/>
</dbReference>
<dbReference type="PROSITE" id="PS51192">
    <property type="entry name" value="HELICASE_ATP_BIND_1"/>
    <property type="match status" value="1"/>
</dbReference>
<dbReference type="SUPFAM" id="SSF52540">
    <property type="entry name" value="P-loop containing nucleoside triphosphate hydrolases"/>
    <property type="match status" value="2"/>
</dbReference>
<feature type="binding site" evidence="12">
    <location>
        <position position="538"/>
    </location>
    <ligand>
        <name>Zn(2+)</name>
        <dbReference type="ChEBI" id="CHEBI:29105"/>
        <label>2</label>
    </ligand>
</feature>
<dbReference type="GO" id="GO:0006269">
    <property type="term" value="P:DNA replication, synthesis of primer"/>
    <property type="evidence" value="ECO:0007669"/>
    <property type="project" value="UniProtKB-KW"/>
</dbReference>
<feature type="binding site" evidence="12">
    <location>
        <position position="553"/>
    </location>
    <ligand>
        <name>Zn(2+)</name>
        <dbReference type="ChEBI" id="CHEBI:29105"/>
        <label>2</label>
    </ligand>
</feature>
<keyword evidence="2 12" id="KW-0235">DNA replication</keyword>
<dbReference type="eggNOG" id="COG1198">
    <property type="taxonomic scope" value="Bacteria"/>
</dbReference>
<dbReference type="EC" id="5.6.2.4" evidence="12"/>
<feature type="binding site" evidence="12">
    <location>
        <position position="535"/>
    </location>
    <ligand>
        <name>Zn(2+)</name>
        <dbReference type="ChEBI" id="CHEBI:29105"/>
        <label>2</label>
    </ligand>
</feature>
<keyword evidence="4 12" id="KW-0547">Nucleotide-binding</keyword>
<feature type="binding site" evidence="12">
    <location>
        <position position="529"/>
    </location>
    <ligand>
        <name>Zn(2+)</name>
        <dbReference type="ChEBI" id="CHEBI:29105"/>
        <label>1</label>
    </ligand>
</feature>
<dbReference type="FunFam" id="3.40.1440.60:FF:000001">
    <property type="entry name" value="Primosomal protein N"/>
    <property type="match status" value="1"/>
</dbReference>
<feature type="binding site" evidence="12">
    <location>
        <position position="556"/>
    </location>
    <ligand>
        <name>Zn(2+)</name>
        <dbReference type="ChEBI" id="CHEBI:29105"/>
        <label>2</label>
    </ligand>
</feature>
<keyword evidence="10 12" id="KW-0413">Isomerase</keyword>
<reference evidence="15 16" key="1">
    <citation type="journal article" date="2015" name="Geomicrobiol. J.">
        <title>Caldisalinibacter kiritimatiensis gen. nov., sp. nov., a moderately thermohalophilic thiosulfate-reducing bacterium from a hypersaline microbial mat.</title>
        <authorList>
            <person name="Ben Hania W."/>
            <person name="Joseph M."/>
            <person name="Fiebig A."/>
            <person name="Bunk B."/>
            <person name="Klenk H.-P."/>
            <person name="Fardeau M.-L."/>
            <person name="Spring S."/>
        </authorList>
    </citation>
    <scope>NUCLEOTIDE SEQUENCE [LARGE SCALE GENOMIC DNA]</scope>
    <source>
        <strain evidence="15 16">L21-TH-D2</strain>
    </source>
</reference>
<dbReference type="Pfam" id="PF17764">
    <property type="entry name" value="PriA_3primeBD"/>
    <property type="match status" value="1"/>
</dbReference>
<feature type="binding site" evidence="12">
    <location>
        <position position="569"/>
    </location>
    <ligand>
        <name>Zn(2+)</name>
        <dbReference type="ChEBI" id="CHEBI:29105"/>
        <label>1</label>
    </ligand>
</feature>
<dbReference type="NCBIfam" id="NF004066">
    <property type="entry name" value="PRK05580.1-3"/>
    <property type="match status" value="1"/>
</dbReference>
<dbReference type="GO" id="GO:0016887">
    <property type="term" value="F:ATP hydrolysis activity"/>
    <property type="evidence" value="ECO:0007669"/>
    <property type="project" value="RHEA"/>
</dbReference>
<dbReference type="GO" id="GO:0006302">
    <property type="term" value="P:double-strand break repair"/>
    <property type="evidence" value="ECO:0007669"/>
    <property type="project" value="InterPro"/>
</dbReference>
<keyword evidence="5 12" id="KW-0378">Hydrolase</keyword>
<dbReference type="SMART" id="SM00487">
    <property type="entry name" value="DEXDc"/>
    <property type="match status" value="1"/>
</dbReference>
<dbReference type="STRING" id="1304284.L21TH_0666"/>
<keyword evidence="7 12" id="KW-0862">Zinc</keyword>
<comment type="subunit">
    <text evidence="12">Component of the replication restart primosome.</text>
</comment>
<comment type="function">
    <text evidence="12">Initiates the restart of stalled replication forks, which reloads the replicative helicase on sites other than the origin of replication. Recognizes and binds to abandoned replication forks and remodels them to uncover a helicase loading site. Promotes assembly of the primosome at these replication forks.</text>
</comment>
<keyword evidence="3 12" id="KW-0479">Metal-binding</keyword>
<evidence type="ECO:0000256" key="4">
    <source>
        <dbReference type="ARBA" id="ARBA00022741"/>
    </source>
</evidence>
<dbReference type="InterPro" id="IPR041222">
    <property type="entry name" value="PriA_3primeBD"/>
</dbReference>
<dbReference type="GO" id="GO:1990077">
    <property type="term" value="C:primosome complex"/>
    <property type="evidence" value="ECO:0007669"/>
    <property type="project" value="UniProtKB-UniRule"/>
</dbReference>
<dbReference type="InterPro" id="IPR005259">
    <property type="entry name" value="PriA"/>
</dbReference>
<dbReference type="GO" id="GO:0008270">
    <property type="term" value="F:zinc ion binding"/>
    <property type="evidence" value="ECO:0007669"/>
    <property type="project" value="UniProtKB-UniRule"/>
</dbReference>
<evidence type="ECO:0000256" key="12">
    <source>
        <dbReference type="HAMAP-Rule" id="MF_00983"/>
    </source>
</evidence>